<evidence type="ECO:0000313" key="27">
    <source>
        <dbReference type="Proteomes" id="UP000732858"/>
    </source>
</evidence>
<keyword evidence="12" id="KW-0720">Serine protease</keyword>
<dbReference type="InterPro" id="IPR000710">
    <property type="entry name" value="Peptidase_S6"/>
</dbReference>
<evidence type="ECO:0000256" key="1">
    <source>
        <dbReference type="ARBA" id="ARBA00004241"/>
    </source>
</evidence>
<keyword evidence="5" id="KW-1134">Transmembrane beta strand</keyword>
<proteinExistence type="predicted"/>
<dbReference type="EMBL" id="JABUMC010000014">
    <property type="protein sequence ID" value="MBV6547078.1"/>
    <property type="molecule type" value="Genomic_DNA"/>
</dbReference>
<dbReference type="InterPro" id="IPR005546">
    <property type="entry name" value="Autotransporte_beta"/>
</dbReference>
<dbReference type="PANTHER" id="PTHR12338:SF10">
    <property type="entry name" value="ADHESION AND PENETRATION PROTEIN AUTOTRANSPORTER"/>
    <property type="match status" value="1"/>
</dbReference>
<gene>
    <name evidence="25" type="ORF">HT657_09145</name>
    <name evidence="26" type="ORF">HT672_07270</name>
</gene>
<dbReference type="Pfam" id="PF02395">
    <property type="entry name" value="Peptidase_S6"/>
    <property type="match status" value="1"/>
</dbReference>
<dbReference type="GO" id="GO:0009279">
    <property type="term" value="C:cell outer membrane"/>
    <property type="evidence" value="ECO:0007669"/>
    <property type="project" value="UniProtKB-SubCell"/>
</dbReference>
<dbReference type="PROSITE" id="PS51208">
    <property type="entry name" value="AUTOTRANSPORTER"/>
    <property type="match status" value="1"/>
</dbReference>
<dbReference type="GO" id="GO:0004252">
    <property type="term" value="F:serine-type endopeptidase activity"/>
    <property type="evidence" value="ECO:0007669"/>
    <property type="project" value="InterPro"/>
</dbReference>
<evidence type="ECO:0000256" key="3">
    <source>
        <dbReference type="ARBA" id="ARBA00004571"/>
    </source>
</evidence>
<keyword evidence="16" id="KW-0998">Cell outer membrane</keyword>
<dbReference type="Pfam" id="PF24077">
    <property type="entry name" value="IgA0_D2"/>
    <property type="match status" value="1"/>
</dbReference>
<comment type="function">
    <text evidence="18">Virulence factor; cleaves host immunoglobulin A producing intact Fc and Fab fragments.</text>
</comment>
<dbReference type="Pfam" id="PF03212">
    <property type="entry name" value="Pertactin"/>
    <property type="match status" value="1"/>
</dbReference>
<keyword evidence="10" id="KW-0574">Periplasm</keyword>
<evidence type="ECO:0000256" key="7">
    <source>
        <dbReference type="ARBA" id="ARBA00022670"/>
    </source>
</evidence>
<evidence type="ECO:0000259" key="23">
    <source>
        <dbReference type="PROSITE" id="PS51208"/>
    </source>
</evidence>
<dbReference type="GO" id="GO:0009986">
    <property type="term" value="C:cell surface"/>
    <property type="evidence" value="ECO:0007669"/>
    <property type="project" value="UniProtKB-SubCell"/>
</dbReference>
<feature type="compositionally biased region" description="Basic residues" evidence="21">
    <location>
        <begin position="937"/>
        <end position="959"/>
    </location>
</feature>
<keyword evidence="28" id="KW-1185">Reference proteome</keyword>
<keyword evidence="6" id="KW-0964">Secreted</keyword>
<dbReference type="PRINTS" id="PR00921">
    <property type="entry name" value="IGASERPTASE"/>
</dbReference>
<feature type="chain" id="PRO_5037116697" description="Immunoglobulin A1 protease autotransporter" evidence="22">
    <location>
        <begin position="27"/>
        <end position="1270"/>
    </location>
</feature>
<feature type="domain" description="Autotransporter" evidence="23">
    <location>
        <begin position="1018"/>
        <end position="1270"/>
    </location>
</feature>
<keyword evidence="13" id="KW-0843">Virulence</keyword>
<dbReference type="InterPro" id="IPR050909">
    <property type="entry name" value="Bact_Autotransporter_VF"/>
</dbReference>
<organism evidence="26 27">
    <name type="scientific">Ursidibacter maritimus</name>
    <dbReference type="NCBI Taxonomy" id="1331689"/>
    <lineage>
        <taxon>Bacteria</taxon>
        <taxon>Pseudomonadati</taxon>
        <taxon>Pseudomonadota</taxon>
        <taxon>Gammaproteobacteria</taxon>
        <taxon>Pasteurellales</taxon>
        <taxon>Pasteurellaceae</taxon>
        <taxon>Ursidibacter</taxon>
    </lineage>
</organism>
<keyword evidence="7" id="KW-0645">Protease</keyword>
<comment type="caution">
    <text evidence="26">The sequence shown here is derived from an EMBL/GenBank/DDBJ whole genome shotgun (WGS) entry which is preliminary data.</text>
</comment>
<dbReference type="AlphaFoldDB" id="A0A949WNP1"/>
<comment type="catalytic activity">
    <reaction evidence="17">
        <text>Cleavage of immunoglobulin A molecules at certain Pro-|-Xaa bonds in the hinge region. No small molecule substrates are known.</text>
        <dbReference type="EC" id="3.4.21.72"/>
    </reaction>
</comment>
<evidence type="ECO:0000256" key="9">
    <source>
        <dbReference type="ARBA" id="ARBA00022729"/>
    </source>
</evidence>
<dbReference type="InterPro" id="IPR011050">
    <property type="entry name" value="Pectin_lyase_fold/virulence"/>
</dbReference>
<evidence type="ECO:0000313" key="25">
    <source>
        <dbReference type="EMBL" id="MBV6532285.1"/>
    </source>
</evidence>
<sequence length="1270" mass="140800">MKDHVSLKLKTLSLIISSLISQSAFASAVRNDVDYQYFRDFAENKGAFTVGATNIPIKNKQGEIIGTMLKDVPMIDFSSASRKHGIATAIAPQYIVSVAHNKPHYNSVQFGASDNHPDAHHFDYKVTDFNDYPDGLDGLDKDYHQPRLHKLITEIIPTPVTSAGLDNKIYLNQDRFSHFVRVGSGLQIVRSKDKPRQIVSEWYQYLTGGTPLRVTGDRYGWVDANGDVFTDHYGPLITYGITGDSGSSLWAFDKQENRWVQYGVLNFSRGEHGGGNVWSITRADWNTKQQQADNAGIIINKSPNATFHWSNTSASSSVVSRNGRFLRVNLNNPSLTEANALNHGKTVYFKGQTGTLKLTQNINQGAGALYFDADFTVKGINNNTTWQGAGVSVAKGKTVHWQVKNPTSDRLSKIGEGTLVVNGKGSNTGDISVGDGTVVLNQTGGQAFNHLGIVSGRPTVRLDGDNQINPNNIYFGFRGGRLDVNGHDLTFNRIQNVDDGARVVNNHPSKTTSITLKGLPTADINSLSIADRVHANQDLYRWDKRHTHAKQPYDYFLPKNGRINNHPYYPTNQQSNEHWEYLGDNLDNAQKIALQRKNERSLITAFNGYFGETDSTKHNGKLNVTFTPTNPRSTLLLSGGTRLNGNLTANGGTLVLSGRPVPHAYDHLKNTDVIYEDDWLNRTFNATNFIANNNATVFVGRNVSAVNTNLTANNNATFNLGVIQGTTPECIRSDHTGVVNCDNKTLSEKALVSSPVLDVRGNSQLNDNSKLNLGKAHLTGRIQGTGNVSLQADSRWTMTDNSTVKNLDLKGGANVHLNGTDAKHHTLNIQGDLSGVGRFYLNSNITQNSTDKIIVSGIASGTHTLHVNNTGREPKLNELELLKVGTKGESLSVALGNGHVDLGTFRYSLFEKANSYVLGVAHRNALTAPTVGQVIAKPKKPTRKKVQRPKPNKYPKPHRYFNQYGRRPASAFRMAFYEEAPQRDYISRYANIGLSELSAQVGTLVYVNHQLDQEIINHDQHGLRAWVQFGQQKSKQGSDLYRPYQQSINLTQFGIEQRVGNDITVGSVFSHSSDHSQFDDGITGKHNLKQINLYTKKMWNNGIFTAIEGGYASSRTKLGNQVTFKRHIFSLSSILGKDWIVNNVTFKPSIGVRYYHLSKSNYAFDNANIGIKPIDMISYQAGFSLSKIIQLGELKFKPEISSYFVDASLKKLRVNVNQNALQQQFGRYIKTEITSMLQNNNWNISIGLGFTKGNEIKNQRFATLKLGYNW</sequence>
<dbReference type="Gene3D" id="2.160.20.20">
    <property type="match status" value="2"/>
</dbReference>
<evidence type="ECO:0000256" key="13">
    <source>
        <dbReference type="ARBA" id="ARBA00023026"/>
    </source>
</evidence>
<dbReference type="GO" id="GO:0042597">
    <property type="term" value="C:periplasmic space"/>
    <property type="evidence" value="ECO:0007669"/>
    <property type="project" value="UniProtKB-SubCell"/>
</dbReference>
<name>A0A949WNP1_9PAST</name>
<dbReference type="EC" id="3.4.21.72" evidence="19"/>
<evidence type="ECO:0000256" key="5">
    <source>
        <dbReference type="ARBA" id="ARBA00022452"/>
    </source>
</evidence>
<dbReference type="Proteomes" id="UP001196379">
    <property type="component" value="Unassembled WGS sequence"/>
</dbReference>
<evidence type="ECO:0000313" key="26">
    <source>
        <dbReference type="EMBL" id="MBV6547078.1"/>
    </source>
</evidence>
<dbReference type="InterPro" id="IPR004899">
    <property type="entry name" value="Pertactin_central"/>
</dbReference>
<evidence type="ECO:0000256" key="4">
    <source>
        <dbReference type="ARBA" id="ARBA00004613"/>
    </source>
</evidence>
<evidence type="ECO:0000256" key="15">
    <source>
        <dbReference type="ARBA" id="ARBA00023145"/>
    </source>
</evidence>
<dbReference type="SMART" id="SM00869">
    <property type="entry name" value="Autotransporter"/>
    <property type="match status" value="1"/>
</dbReference>
<evidence type="ECO:0000259" key="24">
    <source>
        <dbReference type="PROSITE" id="PS51691"/>
    </source>
</evidence>
<accession>A0A949WNP1</accession>
<evidence type="ECO:0000256" key="11">
    <source>
        <dbReference type="ARBA" id="ARBA00022801"/>
    </source>
</evidence>
<feature type="domain" description="Peptidase S6" evidence="24">
    <location>
        <begin position="27"/>
        <end position="288"/>
    </location>
</feature>
<dbReference type="Proteomes" id="UP000732858">
    <property type="component" value="Unassembled WGS sequence"/>
</dbReference>
<evidence type="ECO:0000256" key="20">
    <source>
        <dbReference type="ARBA" id="ARBA00040384"/>
    </source>
</evidence>
<keyword evidence="9 22" id="KW-0732">Signal</keyword>
<dbReference type="OrthoDB" id="8610050at2"/>
<evidence type="ECO:0000256" key="8">
    <source>
        <dbReference type="ARBA" id="ARBA00022692"/>
    </source>
</evidence>
<evidence type="ECO:0000256" key="22">
    <source>
        <dbReference type="SAM" id="SignalP"/>
    </source>
</evidence>
<dbReference type="Gene3D" id="2.40.10.120">
    <property type="match status" value="1"/>
</dbReference>
<dbReference type="GO" id="GO:0005576">
    <property type="term" value="C:extracellular region"/>
    <property type="evidence" value="ECO:0007669"/>
    <property type="project" value="UniProtKB-SubCell"/>
</dbReference>
<dbReference type="SUPFAM" id="SSF51126">
    <property type="entry name" value="Pectin lyase-like"/>
    <property type="match status" value="1"/>
</dbReference>
<comment type="subcellular location">
    <subcellularLocation>
        <location evidence="3">Cell outer membrane</location>
        <topology evidence="3">Multi-pass membrane protein</topology>
    </subcellularLocation>
    <subcellularLocation>
        <location evidence="1">Cell surface</location>
    </subcellularLocation>
    <subcellularLocation>
        <location evidence="2">Periplasm</location>
    </subcellularLocation>
    <subcellularLocation>
        <location evidence="4">Secreted</location>
    </subcellularLocation>
</comment>
<evidence type="ECO:0000256" key="14">
    <source>
        <dbReference type="ARBA" id="ARBA00023136"/>
    </source>
</evidence>
<reference evidence="26 28" key="1">
    <citation type="journal article" date="2021" name="Mol. Ecol.">
        <title>Polar bear-adapted Ursidibacter maritimus are remarkably conserved after generations in captivity.</title>
        <authorList>
            <person name="Espinosa-Gongora C."/>
            <person name="Hansen M.J."/>
            <person name="Bertelsen M.F."/>
            <person name="Bojesen A.M."/>
        </authorList>
    </citation>
    <scope>NUCLEOTIDE SEQUENCE</scope>
    <source>
        <strain evidence="26">Pb43105x</strain>
        <strain evidence="25 28">Pb43106</strain>
    </source>
</reference>
<evidence type="ECO:0000256" key="17">
    <source>
        <dbReference type="ARBA" id="ARBA00035943"/>
    </source>
</evidence>
<dbReference type="PROSITE" id="PS51691">
    <property type="entry name" value="PEPTIDASE_S6"/>
    <property type="match status" value="1"/>
</dbReference>
<protein>
    <recommendedName>
        <fullName evidence="20">Immunoglobulin A1 protease autotransporter</fullName>
        <ecNumber evidence="19">3.4.21.72</ecNumber>
    </recommendedName>
</protein>
<dbReference type="InterPro" id="IPR057393">
    <property type="entry name" value="PIC_HAP1_IgA0_b-sol2"/>
</dbReference>
<dbReference type="EMBL" id="JABULY010000007">
    <property type="protein sequence ID" value="MBV6532285.1"/>
    <property type="molecule type" value="Genomic_DNA"/>
</dbReference>
<dbReference type="Pfam" id="PF24078">
    <property type="entry name" value="Beta-sol_PIC_HAP1_IgA0_2nd"/>
    <property type="match status" value="1"/>
</dbReference>
<dbReference type="RefSeq" id="WP_157402483.1">
    <property type="nucleotide sequence ID" value="NZ_JABULY010000007.1"/>
</dbReference>
<evidence type="ECO:0000256" key="12">
    <source>
        <dbReference type="ARBA" id="ARBA00022825"/>
    </source>
</evidence>
<keyword evidence="11" id="KW-0378">Hydrolase</keyword>
<evidence type="ECO:0000256" key="16">
    <source>
        <dbReference type="ARBA" id="ARBA00023237"/>
    </source>
</evidence>
<evidence type="ECO:0000256" key="19">
    <source>
        <dbReference type="ARBA" id="ARBA00038992"/>
    </source>
</evidence>
<evidence type="ECO:0000256" key="2">
    <source>
        <dbReference type="ARBA" id="ARBA00004418"/>
    </source>
</evidence>
<evidence type="ECO:0000313" key="28">
    <source>
        <dbReference type="Proteomes" id="UP001196379"/>
    </source>
</evidence>
<dbReference type="InterPro" id="IPR057069">
    <property type="entry name" value="IgA0_D2"/>
</dbReference>
<dbReference type="GeneID" id="65548272"/>
<keyword evidence="15" id="KW-0865">Zymogen</keyword>
<evidence type="ECO:0000256" key="18">
    <source>
        <dbReference type="ARBA" id="ARBA00037031"/>
    </source>
</evidence>
<feature type="region of interest" description="Disordered" evidence="21">
    <location>
        <begin position="937"/>
        <end position="961"/>
    </location>
</feature>
<dbReference type="GO" id="GO:0006508">
    <property type="term" value="P:proteolysis"/>
    <property type="evidence" value="ECO:0007669"/>
    <property type="project" value="UniProtKB-KW"/>
</dbReference>
<dbReference type="PANTHER" id="PTHR12338">
    <property type="entry name" value="AUTOTRANSPORTER"/>
    <property type="match status" value="1"/>
</dbReference>
<keyword evidence="8" id="KW-0812">Transmembrane</keyword>
<feature type="signal peptide" evidence="22">
    <location>
        <begin position="1"/>
        <end position="26"/>
    </location>
</feature>
<keyword evidence="14" id="KW-0472">Membrane</keyword>
<dbReference type="InterPro" id="IPR030396">
    <property type="entry name" value="Peptidase_S6_dom"/>
</dbReference>
<evidence type="ECO:0000256" key="6">
    <source>
        <dbReference type="ARBA" id="ARBA00022525"/>
    </source>
</evidence>
<dbReference type="InterPro" id="IPR012332">
    <property type="entry name" value="Autotransporter_pectin_lyase_C"/>
</dbReference>
<dbReference type="SUPFAM" id="SSF103515">
    <property type="entry name" value="Autotransporter"/>
    <property type="match status" value="1"/>
</dbReference>
<dbReference type="Gene3D" id="3.30.160.280">
    <property type="match status" value="1"/>
</dbReference>
<evidence type="ECO:0000256" key="10">
    <source>
        <dbReference type="ARBA" id="ARBA00022764"/>
    </source>
</evidence>
<dbReference type="CDD" id="cd01343">
    <property type="entry name" value="PL1_Passenger_AT"/>
    <property type="match status" value="1"/>
</dbReference>
<dbReference type="InterPro" id="IPR036709">
    <property type="entry name" value="Autotransporte_beta_dom_sf"/>
</dbReference>
<evidence type="ECO:0000256" key="21">
    <source>
        <dbReference type="SAM" id="MobiDB-lite"/>
    </source>
</evidence>